<feature type="region of interest" description="Disordered" evidence="2">
    <location>
        <begin position="13"/>
        <end position="38"/>
    </location>
</feature>
<dbReference type="GO" id="GO:0070274">
    <property type="term" value="C:RES complex"/>
    <property type="evidence" value="ECO:0007669"/>
    <property type="project" value="TreeGrafter"/>
</dbReference>
<feature type="region of interest" description="Disordered" evidence="2">
    <location>
        <begin position="84"/>
        <end position="191"/>
    </location>
</feature>
<protein>
    <submittedName>
        <fullName evidence="3">Uncharacterized protein</fullName>
    </submittedName>
</protein>
<keyword evidence="4" id="KW-1185">Reference proteome</keyword>
<feature type="region of interest" description="Disordered" evidence="2">
    <location>
        <begin position="210"/>
        <end position="256"/>
    </location>
</feature>
<dbReference type="PANTHER" id="PTHR31809">
    <property type="entry name" value="BUD13 HOMOLOG"/>
    <property type="match status" value="1"/>
</dbReference>
<dbReference type="EMBL" id="SPLM01000144">
    <property type="protein sequence ID" value="TMW57171.1"/>
    <property type="molecule type" value="Genomic_DNA"/>
</dbReference>
<dbReference type="GO" id="GO:0005684">
    <property type="term" value="C:U2-type spliceosomal complex"/>
    <property type="evidence" value="ECO:0007669"/>
    <property type="project" value="TreeGrafter"/>
</dbReference>
<sequence length="533" mass="61805">MTSKLVYLQRYASTDSEKKRSKKKKSSTSLRIVDEDHAWEQDAPKRAAIDDKWGFDGAHDEAPVVIADGEEIDLQDLPVIVNADEFQGETRKKEEVDVDLSPPRRSRGEAASKRKYSSDDSPPRRRKQEDDASPPRRRKQQEDDASPPRRPPSADEFAEDLKRKTAHNDLLRGAKAEDMGQNAETVYRDKKGRKLDMLNEMVRQQEIIEGKRKREAQEEYEWGTGRVQKEQKQSQQELLEKMKRKPFARREDDEDLEKMRRERVRAFDPIKSKVFQDDILFDDMSGSKKSKKKKKKSKKGDTKPKYAGPPAPPNRFNIQPGYRWDGVVRGTNWEEKLMMRQNMQSAASEDAYNPEIMSGKKRILCGVFADEIAKVLRTNEIPVLYLARNEDGKWLRWGEETRELLHRRRDYDYEELWNRSRPLYECFGHDFEPDKYDVPLVVELIDRRGICENKDDFDLADVYRATANVLNHSDDIKSLLRLIDAVAATPDDEAKPFIALESSFGLGKTQTAFTLMAFDDLDVFYIVTVSNSQ</sequence>
<proteinExistence type="inferred from homology"/>
<reference evidence="3" key="1">
    <citation type="submission" date="2019-03" db="EMBL/GenBank/DDBJ databases">
        <title>Long read genome sequence of the mycoparasitic Pythium oligandrum ATCC 38472 isolated from sugarbeet rhizosphere.</title>
        <authorList>
            <person name="Gaulin E."/>
        </authorList>
    </citation>
    <scope>NUCLEOTIDE SEQUENCE</scope>
    <source>
        <strain evidence="3">ATCC 38472_TT</strain>
    </source>
</reference>
<feature type="compositionally biased region" description="Basic and acidic residues" evidence="2">
    <location>
        <begin position="106"/>
        <end position="134"/>
    </location>
</feature>
<gene>
    <name evidence="3" type="ORF">Poli38472_003096</name>
</gene>
<dbReference type="Proteomes" id="UP000794436">
    <property type="component" value="Unassembled WGS sequence"/>
</dbReference>
<accession>A0A8K1C5X1</accession>
<dbReference type="PANTHER" id="PTHR31809:SF0">
    <property type="entry name" value="BUD13 HOMOLOG"/>
    <property type="match status" value="1"/>
</dbReference>
<feature type="region of interest" description="Disordered" evidence="2">
    <location>
        <begin position="285"/>
        <end position="321"/>
    </location>
</feature>
<comment type="similarity">
    <text evidence="1">Belongs to the CWC26 family.</text>
</comment>
<dbReference type="Pfam" id="PF09736">
    <property type="entry name" value="Bud13"/>
    <property type="match status" value="1"/>
</dbReference>
<dbReference type="InterPro" id="IPR018609">
    <property type="entry name" value="Bud13"/>
</dbReference>
<evidence type="ECO:0000313" key="4">
    <source>
        <dbReference type="Proteomes" id="UP000794436"/>
    </source>
</evidence>
<evidence type="ECO:0000313" key="3">
    <source>
        <dbReference type="EMBL" id="TMW57171.1"/>
    </source>
</evidence>
<evidence type="ECO:0000256" key="1">
    <source>
        <dbReference type="ARBA" id="ARBA00011069"/>
    </source>
</evidence>
<dbReference type="GO" id="GO:0003723">
    <property type="term" value="F:RNA binding"/>
    <property type="evidence" value="ECO:0007669"/>
    <property type="project" value="TreeGrafter"/>
</dbReference>
<feature type="compositionally biased region" description="Basic and acidic residues" evidence="2">
    <location>
        <begin position="159"/>
        <end position="178"/>
    </location>
</feature>
<organism evidence="3 4">
    <name type="scientific">Pythium oligandrum</name>
    <name type="common">Mycoparasitic fungus</name>
    <dbReference type="NCBI Taxonomy" id="41045"/>
    <lineage>
        <taxon>Eukaryota</taxon>
        <taxon>Sar</taxon>
        <taxon>Stramenopiles</taxon>
        <taxon>Oomycota</taxon>
        <taxon>Peronosporomycetes</taxon>
        <taxon>Pythiales</taxon>
        <taxon>Pythiaceae</taxon>
        <taxon>Pythium</taxon>
    </lineage>
</organism>
<comment type="caution">
    <text evidence="3">The sequence shown here is derived from an EMBL/GenBank/DDBJ whole genome shotgun (WGS) entry which is preliminary data.</text>
</comment>
<dbReference type="OrthoDB" id="6022at2759"/>
<evidence type="ECO:0000256" key="2">
    <source>
        <dbReference type="SAM" id="MobiDB-lite"/>
    </source>
</evidence>
<dbReference type="AlphaFoldDB" id="A0A8K1C5X1"/>
<feature type="compositionally biased region" description="Basic residues" evidence="2">
    <location>
        <begin position="288"/>
        <end position="298"/>
    </location>
</feature>
<dbReference type="GO" id="GO:0000398">
    <property type="term" value="P:mRNA splicing, via spliceosome"/>
    <property type="evidence" value="ECO:0007669"/>
    <property type="project" value="TreeGrafter"/>
</dbReference>
<dbReference type="InterPro" id="IPR051112">
    <property type="entry name" value="CWC26_splicing_factor"/>
</dbReference>
<name>A0A8K1C5X1_PYTOL</name>